<keyword evidence="1" id="KW-1133">Transmembrane helix</keyword>
<sequence>MPRFDTLPPALAGLSLILHLALGFGLGLAYFRDLRRGVDRLLAPGNDSRSPAGAGVAALLSTLVRFGLLAGVLTLTSLEGALPLLLTALGLMAARAVATRRMRATAP</sequence>
<evidence type="ECO:0000256" key="1">
    <source>
        <dbReference type="SAM" id="Phobius"/>
    </source>
</evidence>
<evidence type="ECO:0000313" key="2">
    <source>
        <dbReference type="EMBL" id="MBB6254238.1"/>
    </source>
</evidence>
<name>A0A7X0B1X9_9PROT</name>
<proteinExistence type="predicted"/>
<protein>
    <recommendedName>
        <fullName evidence="4">ATP synthase subunit I</fullName>
    </recommendedName>
</protein>
<dbReference type="InterPro" id="IPR017581">
    <property type="entry name" value="AtpR-like"/>
</dbReference>
<dbReference type="Proteomes" id="UP000539175">
    <property type="component" value="Unassembled WGS sequence"/>
</dbReference>
<dbReference type="Pfam" id="PF12966">
    <property type="entry name" value="AtpR"/>
    <property type="match status" value="1"/>
</dbReference>
<feature type="transmembrane region" description="Helical" evidence="1">
    <location>
        <begin position="12"/>
        <end position="31"/>
    </location>
</feature>
<accession>A0A7X0B1X9</accession>
<reference evidence="2 3" key="1">
    <citation type="submission" date="2020-08" db="EMBL/GenBank/DDBJ databases">
        <title>Genomic Encyclopedia of Type Strains, Phase IV (KMG-IV): sequencing the most valuable type-strain genomes for metagenomic binning, comparative biology and taxonomic classification.</title>
        <authorList>
            <person name="Goeker M."/>
        </authorList>
    </citation>
    <scope>NUCLEOTIDE SEQUENCE [LARGE SCALE GENOMIC DNA]</scope>
    <source>
        <strain evidence="2 3">DSM 22198</strain>
    </source>
</reference>
<feature type="transmembrane region" description="Helical" evidence="1">
    <location>
        <begin position="81"/>
        <end position="98"/>
    </location>
</feature>
<organism evidence="2 3">
    <name type="scientific">Nitrospirillum iridis</name>
    <dbReference type="NCBI Taxonomy" id="765888"/>
    <lineage>
        <taxon>Bacteria</taxon>
        <taxon>Pseudomonadati</taxon>
        <taxon>Pseudomonadota</taxon>
        <taxon>Alphaproteobacteria</taxon>
        <taxon>Rhodospirillales</taxon>
        <taxon>Azospirillaceae</taxon>
        <taxon>Nitrospirillum</taxon>
    </lineage>
</organism>
<comment type="caution">
    <text evidence="2">The sequence shown here is derived from an EMBL/GenBank/DDBJ whole genome shotgun (WGS) entry which is preliminary data.</text>
</comment>
<feature type="transmembrane region" description="Helical" evidence="1">
    <location>
        <begin position="52"/>
        <end position="75"/>
    </location>
</feature>
<gene>
    <name evidence="2" type="ORF">FHS74_004824</name>
</gene>
<evidence type="ECO:0000313" key="3">
    <source>
        <dbReference type="Proteomes" id="UP000539175"/>
    </source>
</evidence>
<keyword evidence="1" id="KW-0472">Membrane</keyword>
<dbReference type="RefSeq" id="WP_184806406.1">
    <property type="nucleotide sequence ID" value="NZ_JACIIZ010000016.1"/>
</dbReference>
<keyword evidence="1" id="KW-0812">Transmembrane</keyword>
<dbReference type="EMBL" id="JACIIZ010000016">
    <property type="protein sequence ID" value="MBB6254238.1"/>
    <property type="molecule type" value="Genomic_DNA"/>
</dbReference>
<evidence type="ECO:0008006" key="4">
    <source>
        <dbReference type="Google" id="ProtNLM"/>
    </source>
</evidence>
<keyword evidence="3" id="KW-1185">Reference proteome</keyword>
<dbReference type="AlphaFoldDB" id="A0A7X0B1X9"/>